<proteinExistence type="predicted"/>
<accession>A0ABR5AMR4</accession>
<dbReference type="Proteomes" id="UP000031967">
    <property type="component" value="Unassembled WGS sequence"/>
</dbReference>
<organism evidence="1 2">
    <name type="scientific">Gordoniibacillus kamchatkensis</name>
    <dbReference type="NCBI Taxonomy" id="1590651"/>
    <lineage>
        <taxon>Bacteria</taxon>
        <taxon>Bacillati</taxon>
        <taxon>Bacillota</taxon>
        <taxon>Bacilli</taxon>
        <taxon>Bacillales</taxon>
        <taxon>Paenibacillaceae</taxon>
        <taxon>Gordoniibacillus</taxon>
    </lineage>
</organism>
<comment type="caution">
    <text evidence="1">The sequence shown here is derived from an EMBL/GenBank/DDBJ whole genome shotgun (WGS) entry which is preliminary data.</text>
</comment>
<evidence type="ECO:0000313" key="1">
    <source>
        <dbReference type="EMBL" id="KIL42301.1"/>
    </source>
</evidence>
<dbReference type="InterPro" id="IPR008929">
    <property type="entry name" value="Chondroitin_lyas"/>
</dbReference>
<gene>
    <name evidence="1" type="ORF">SD70_01935</name>
</gene>
<sequence>MNDPNDQNWGSYNFAVRDRARWHGEGFALTVDWIYSYLTAQDKADIQKVFLYWANAINTQYQSPIDHGLNGVPDTGPKARNATNNYYTGLFRNLVMMVLSLDPADDPPVDPTKDALAWGNSLRSYMPYIQNRWMKQLYAQYGPGGAAEGGAHPEGSYYGLENMGFFRQAILALETAGYNDPSVSGPYIDITDMPFWDGLIDATIKSTPNNPVIVPPSSYMGKVFQIDNYGDNQHFWLPDASLTQSFAPMGIYDGLKGNTARLNTDKWLVRDFAPGGAPYLYAHAANIWPNNYASLAIFYFMLFDPNAPAPADPRPGMSTSFFAKGMGRMADRTSWSAGASLFTFLSSHQSVGHQHGYSGMFGFNRKNEWLTKELTQYASDNKGLASEFHNTLSLKNDDLPASALSSEWWAAEINKRGGQWVYAGYNNGDPTLTTSMQNDYDYAQTDLTNLYNNPYGAKDILHASRSIVWLKPDMIVIYDRAASGTDGRFKRFNLWLPSQPTITGNTASALSLSGTQKLNVTSLQPAGGALTVTSSTYEPINAIASDEPMHAKLVIEDPTNPKNVRFLTVLEGLDAGASPSQAVGIQSSGGTAFAGAAVNQTAVLFPVDIAKPFSGVTYTVQSGVSKQLVTGLTPNAKYDVAVQNAADGVQITVTQGSTYQPIAAACWSSAINRD</sequence>
<name>A0ABR5AMR4_9BACL</name>
<reference evidence="1 2" key="1">
    <citation type="submission" date="2014-12" db="EMBL/GenBank/DDBJ databases">
        <title>Draft genome sequence of Paenibacillus kamchatkensis strain B-2647.</title>
        <authorList>
            <person name="Karlyshev A.V."/>
            <person name="Kudryashova E.B."/>
        </authorList>
    </citation>
    <scope>NUCLEOTIDE SEQUENCE [LARGE SCALE GENOMIC DNA]</scope>
    <source>
        <strain evidence="1 2">VKM B-2647</strain>
    </source>
</reference>
<keyword evidence="2" id="KW-1185">Reference proteome</keyword>
<dbReference type="Gene3D" id="1.50.10.100">
    <property type="entry name" value="Chondroitin AC/alginate lyase"/>
    <property type="match status" value="1"/>
</dbReference>
<dbReference type="EMBL" id="JXAK01000002">
    <property type="protein sequence ID" value="KIL42301.1"/>
    <property type="molecule type" value="Genomic_DNA"/>
</dbReference>
<protein>
    <submittedName>
        <fullName evidence="1">Uncharacterized protein</fullName>
    </submittedName>
</protein>
<dbReference type="Gene3D" id="2.70.98.70">
    <property type="match status" value="1"/>
</dbReference>
<evidence type="ECO:0000313" key="2">
    <source>
        <dbReference type="Proteomes" id="UP000031967"/>
    </source>
</evidence>